<dbReference type="Gene3D" id="3.20.20.80">
    <property type="entry name" value="Glycosidases"/>
    <property type="match status" value="1"/>
</dbReference>
<sequence>MPTGGIDVKVYTACPEYIHVEARKSPVVDGVVMRNLDGKEVSFPALLTLVKEVVQSEGLTHQGSGLIGTFGKSEELPCVIVVICHGEQTLKKKVKLKVNLMLKYNGDPSPSRKSRSGRESDSETEDIEHAEKLCQVKAILEEGGHFGNLSEDEHLVEALMVLKYGGVLPHAGRKQVEGLGSSDEGHVKMSAAAFAKGLLGLEGQLTSILVSLVSKDSSMLDGLEDASSEMEEAKAKFHEISTSEAKTLNGNMSGVPSWMVDGAGVLDNSFQLLHALINLTKKITAKVKLPSHIRTIDIFNMKTNEYHVDGFRFDLASVLCRGTDGAPLDAPPIIKAIAKDDVLSRCKIIAEPWDCGGLYLVGKFPNWDRWAEWNGRYRDDIRKFIKVRAYLLVSFLDVFNASQGDCSMKGSFATRVSGSADLYQASAQALALMPTNDGVSIDQGILGH</sequence>
<dbReference type="GO" id="GO:0005829">
    <property type="term" value="C:cytosol"/>
    <property type="evidence" value="ECO:0007669"/>
    <property type="project" value="UniProtKB-SubCell"/>
</dbReference>
<dbReference type="InterPro" id="IPR017853">
    <property type="entry name" value="GH"/>
</dbReference>
<keyword evidence="3" id="KW-0808">Transferase</keyword>
<dbReference type="AlphaFoldDB" id="A0A8J5C529"/>
<dbReference type="SUPFAM" id="SSF51445">
    <property type="entry name" value="(Trans)glycosidases"/>
    <property type="match status" value="1"/>
</dbReference>
<dbReference type="EC" id="2.7.4.24" evidence="3"/>
<comment type="similarity">
    <text evidence="3">Belongs to the histidine acid phosphatase family. VIP1 subfamily.</text>
</comment>
<accession>A0A8J5C529</accession>
<dbReference type="PANTHER" id="PTHR12750">
    <property type="entry name" value="DIPHOSPHOINOSITOL PENTAKISPHOSPHATE KINASE"/>
    <property type="match status" value="1"/>
</dbReference>
<dbReference type="PANTHER" id="PTHR12750:SF9">
    <property type="entry name" value="INOSITOL HEXAKISPHOSPHATE AND DIPHOSPHOINOSITOL-PENTAKISPHOSPHATE KINASE"/>
    <property type="match status" value="1"/>
</dbReference>
<dbReference type="GO" id="GO:0000828">
    <property type="term" value="F:inositol hexakisphosphate kinase activity"/>
    <property type="evidence" value="ECO:0007669"/>
    <property type="project" value="TreeGrafter"/>
</dbReference>
<dbReference type="InterPro" id="IPR029033">
    <property type="entry name" value="His_PPase_superfam"/>
</dbReference>
<evidence type="ECO:0000256" key="2">
    <source>
        <dbReference type="ARBA" id="ARBA00034629"/>
    </source>
</evidence>
<comment type="subcellular location">
    <subcellularLocation>
        <location evidence="3">Cytoplasm</location>
        <location evidence="3">Cytosol</location>
    </subcellularLocation>
</comment>
<dbReference type="Proteomes" id="UP000734854">
    <property type="component" value="Unassembled WGS sequence"/>
</dbReference>
<evidence type="ECO:0000313" key="6">
    <source>
        <dbReference type="Proteomes" id="UP000734854"/>
    </source>
</evidence>
<comment type="caution">
    <text evidence="5">The sequence shown here is derived from an EMBL/GenBank/DDBJ whole genome shotgun (WGS) entry which is preliminary data.</text>
</comment>
<dbReference type="GO" id="GO:0006020">
    <property type="term" value="P:inositol metabolic process"/>
    <property type="evidence" value="ECO:0007669"/>
    <property type="project" value="TreeGrafter"/>
</dbReference>
<dbReference type="GO" id="GO:0033857">
    <property type="term" value="F:5-diphosphoinositol pentakisphosphate 1-kinase activity"/>
    <property type="evidence" value="ECO:0007669"/>
    <property type="project" value="TreeGrafter"/>
</dbReference>
<dbReference type="SUPFAM" id="SSF53254">
    <property type="entry name" value="Phosphoglycerate mutase-like"/>
    <property type="match status" value="1"/>
</dbReference>
<dbReference type="GO" id="GO:0032958">
    <property type="term" value="P:inositol phosphate biosynthetic process"/>
    <property type="evidence" value="ECO:0007669"/>
    <property type="project" value="TreeGrafter"/>
</dbReference>
<keyword evidence="3" id="KW-0547">Nucleotide-binding</keyword>
<keyword evidence="3" id="KW-0067">ATP-binding</keyword>
<dbReference type="InterPro" id="IPR037446">
    <property type="entry name" value="His_Pase_VIP1"/>
</dbReference>
<feature type="compositionally biased region" description="Basic and acidic residues" evidence="4">
    <location>
        <begin position="116"/>
        <end position="127"/>
    </location>
</feature>
<organism evidence="5 6">
    <name type="scientific">Zingiber officinale</name>
    <name type="common">Ginger</name>
    <name type="synonym">Amomum zingiber</name>
    <dbReference type="NCBI Taxonomy" id="94328"/>
    <lineage>
        <taxon>Eukaryota</taxon>
        <taxon>Viridiplantae</taxon>
        <taxon>Streptophyta</taxon>
        <taxon>Embryophyta</taxon>
        <taxon>Tracheophyta</taxon>
        <taxon>Spermatophyta</taxon>
        <taxon>Magnoliopsida</taxon>
        <taxon>Liliopsida</taxon>
        <taxon>Zingiberales</taxon>
        <taxon>Zingiberaceae</taxon>
        <taxon>Zingiber</taxon>
    </lineage>
</organism>
<evidence type="ECO:0000313" key="5">
    <source>
        <dbReference type="EMBL" id="KAG6472645.1"/>
    </source>
</evidence>
<evidence type="ECO:0000256" key="1">
    <source>
        <dbReference type="ARBA" id="ARBA00033696"/>
    </source>
</evidence>
<dbReference type="Gene3D" id="3.30.470.20">
    <property type="entry name" value="ATP-grasp fold, B domain"/>
    <property type="match status" value="1"/>
</dbReference>
<comment type="catalytic activity">
    <reaction evidence="2">
        <text>1D-myo-inositol hexakisphosphate + ATP = 1-diphospho-1D-myo-inositol 2,3,4,5,6-pentakisphosphate + ADP</text>
        <dbReference type="Rhea" id="RHEA:37459"/>
        <dbReference type="ChEBI" id="CHEBI:30616"/>
        <dbReference type="ChEBI" id="CHEBI:58130"/>
        <dbReference type="ChEBI" id="CHEBI:74946"/>
        <dbReference type="ChEBI" id="CHEBI:456216"/>
        <dbReference type="EC" id="2.7.4.24"/>
    </reaction>
    <physiologicalReaction direction="left-to-right" evidence="2">
        <dbReference type="Rhea" id="RHEA:37460"/>
    </physiologicalReaction>
</comment>
<reference evidence="5 6" key="1">
    <citation type="submission" date="2020-08" db="EMBL/GenBank/DDBJ databases">
        <title>Plant Genome Project.</title>
        <authorList>
            <person name="Zhang R.-G."/>
        </authorList>
    </citation>
    <scope>NUCLEOTIDE SEQUENCE [LARGE SCALE GENOMIC DNA]</scope>
    <source>
        <tissue evidence="5">Rhizome</tissue>
    </source>
</reference>
<keyword evidence="3" id="KW-0418">Kinase</keyword>
<dbReference type="GO" id="GO:0005524">
    <property type="term" value="F:ATP binding"/>
    <property type="evidence" value="ECO:0007669"/>
    <property type="project" value="UniProtKB-KW"/>
</dbReference>
<proteinExistence type="inferred from homology"/>
<protein>
    <recommendedName>
        <fullName evidence="3">Inositol hexakisphosphate and diphosphoinositol-pentakisphosphate kinase</fullName>
        <ecNumber evidence="3">2.7.4.24</ecNumber>
    </recommendedName>
</protein>
<comment type="catalytic activity">
    <reaction evidence="1">
        <text>5-diphospho-1D-myo-inositol 1,2,3,4,6-pentakisphosphate + ATP + H(+) = 1,5-bis(diphospho)-1D-myo-inositol 2,3,4,6-tetrakisphosphate + ADP</text>
        <dbReference type="Rhea" id="RHEA:10276"/>
        <dbReference type="ChEBI" id="CHEBI:15378"/>
        <dbReference type="ChEBI" id="CHEBI:30616"/>
        <dbReference type="ChEBI" id="CHEBI:58628"/>
        <dbReference type="ChEBI" id="CHEBI:77983"/>
        <dbReference type="ChEBI" id="CHEBI:456216"/>
        <dbReference type="EC" id="2.7.4.24"/>
    </reaction>
    <physiologicalReaction direction="left-to-right" evidence="1">
        <dbReference type="Rhea" id="RHEA:10277"/>
    </physiologicalReaction>
</comment>
<evidence type="ECO:0000256" key="4">
    <source>
        <dbReference type="SAM" id="MobiDB-lite"/>
    </source>
</evidence>
<keyword evidence="3" id="KW-0963">Cytoplasm</keyword>
<name>A0A8J5C529_ZINOF</name>
<keyword evidence="6" id="KW-1185">Reference proteome</keyword>
<feature type="region of interest" description="Disordered" evidence="4">
    <location>
        <begin position="107"/>
        <end position="127"/>
    </location>
</feature>
<comment type="function">
    <text evidence="3">Bifunctional inositol kinase that acts in concert with the IP6K kinases to synthesize the diphosphate group-containing inositol pyrophosphates diphosphoinositol pentakisphosphate, PP-InsP5, and bis-diphosphoinositol tetrakisphosphate, (PP)2-InsP4. PP-InsP5 and (PP)2-InsP4, also respectively called InsP7 and InsP8, may regulate a variety of cellular processes, including apoptosis, vesicle trafficking, cytoskeletal dynamics, and exocytosis. Phosphorylates inositol hexakisphosphate (InsP6).</text>
</comment>
<dbReference type="EMBL" id="JACMSC010000020">
    <property type="protein sequence ID" value="KAG6472645.1"/>
    <property type="molecule type" value="Genomic_DNA"/>
</dbReference>
<gene>
    <name evidence="5" type="ORF">ZIOFF_070119</name>
</gene>
<evidence type="ECO:0000256" key="3">
    <source>
        <dbReference type="RuleBase" id="RU365032"/>
    </source>
</evidence>